<proteinExistence type="predicted"/>
<evidence type="ECO:0000313" key="2">
    <source>
        <dbReference type="Proteomes" id="UP001215598"/>
    </source>
</evidence>
<dbReference type="GO" id="GO:0016627">
    <property type="term" value="F:oxidoreductase activity, acting on the CH-CH group of donors"/>
    <property type="evidence" value="ECO:0007669"/>
    <property type="project" value="InterPro"/>
</dbReference>
<organism evidence="1 2">
    <name type="scientific">Mycena metata</name>
    <dbReference type="NCBI Taxonomy" id="1033252"/>
    <lineage>
        <taxon>Eukaryota</taxon>
        <taxon>Fungi</taxon>
        <taxon>Dikarya</taxon>
        <taxon>Basidiomycota</taxon>
        <taxon>Agaricomycotina</taxon>
        <taxon>Agaricomycetes</taxon>
        <taxon>Agaricomycetidae</taxon>
        <taxon>Agaricales</taxon>
        <taxon>Marasmiineae</taxon>
        <taxon>Mycenaceae</taxon>
        <taxon>Mycena</taxon>
    </lineage>
</organism>
<comment type="caution">
    <text evidence="1">The sequence shown here is derived from an EMBL/GenBank/DDBJ whole genome shotgun (WGS) entry which is preliminary data.</text>
</comment>
<sequence length="209" mass="23125">MRHFDSVRRRSELCRKILNFELWTWTGYSCTTDRSHSPPFRRFRHSYSKFEGGKFMPASIVAGGVPRIVVVMAQLIIKGQHCGIRPFVVPLNDGKGMHSGVSCRYGCPSTRFICWLNLNHGLGVLALLDRSLGFRFYGNESDAISAGSRSNAGFSTQIKSSSKFVGLDSDSDSNFKSSTSPIIYRLSGISRLLLWIAGDDYPGDTAAVS</sequence>
<dbReference type="EMBL" id="JARKIB010000003">
    <property type="protein sequence ID" value="KAJ7782643.1"/>
    <property type="molecule type" value="Genomic_DNA"/>
</dbReference>
<accession>A0AAD7KC43</accession>
<gene>
    <name evidence="1" type="ORF">B0H16DRAFT_1402879</name>
</gene>
<keyword evidence="2" id="KW-1185">Reference proteome</keyword>
<evidence type="ECO:0000313" key="1">
    <source>
        <dbReference type="EMBL" id="KAJ7782643.1"/>
    </source>
</evidence>
<dbReference type="Proteomes" id="UP001215598">
    <property type="component" value="Unassembled WGS sequence"/>
</dbReference>
<dbReference type="AlphaFoldDB" id="A0AAD7KC43"/>
<reference evidence="1" key="1">
    <citation type="submission" date="2023-03" db="EMBL/GenBank/DDBJ databases">
        <title>Massive genome expansion in bonnet fungi (Mycena s.s.) driven by repeated elements and novel gene families across ecological guilds.</title>
        <authorList>
            <consortium name="Lawrence Berkeley National Laboratory"/>
            <person name="Harder C.B."/>
            <person name="Miyauchi S."/>
            <person name="Viragh M."/>
            <person name="Kuo A."/>
            <person name="Thoen E."/>
            <person name="Andreopoulos B."/>
            <person name="Lu D."/>
            <person name="Skrede I."/>
            <person name="Drula E."/>
            <person name="Henrissat B."/>
            <person name="Morin E."/>
            <person name="Kohler A."/>
            <person name="Barry K."/>
            <person name="LaButti K."/>
            <person name="Morin E."/>
            <person name="Salamov A."/>
            <person name="Lipzen A."/>
            <person name="Mereny Z."/>
            <person name="Hegedus B."/>
            <person name="Baldrian P."/>
            <person name="Stursova M."/>
            <person name="Weitz H."/>
            <person name="Taylor A."/>
            <person name="Grigoriev I.V."/>
            <person name="Nagy L.G."/>
            <person name="Martin F."/>
            <person name="Kauserud H."/>
        </authorList>
    </citation>
    <scope>NUCLEOTIDE SEQUENCE</scope>
    <source>
        <strain evidence="1">CBHHK182m</strain>
    </source>
</reference>
<name>A0AAD7KC43_9AGAR</name>
<protein>
    <submittedName>
        <fullName evidence="1">Uncharacterized protein</fullName>
    </submittedName>
</protein>
<dbReference type="Gene3D" id="2.40.110.10">
    <property type="entry name" value="Butyryl-CoA Dehydrogenase, subunit A, domain 2"/>
    <property type="match status" value="1"/>
</dbReference>
<dbReference type="InterPro" id="IPR046373">
    <property type="entry name" value="Acyl-CoA_Oxase/DH_mid-dom_sf"/>
</dbReference>